<proteinExistence type="predicted"/>
<dbReference type="InterPro" id="IPR008983">
    <property type="entry name" value="Tumour_necrosis_fac-like_dom"/>
</dbReference>
<keyword evidence="2" id="KW-1185">Reference proteome</keyword>
<dbReference type="OrthoDB" id="933310at2"/>
<evidence type="ECO:0000313" key="2">
    <source>
        <dbReference type="Proteomes" id="UP000198769"/>
    </source>
</evidence>
<organism evidence="1 2">
    <name type="scientific">Chryseobacterium oleae</name>
    <dbReference type="NCBI Taxonomy" id="491207"/>
    <lineage>
        <taxon>Bacteria</taxon>
        <taxon>Pseudomonadati</taxon>
        <taxon>Bacteroidota</taxon>
        <taxon>Flavobacteriia</taxon>
        <taxon>Flavobacteriales</taxon>
        <taxon>Weeksellaceae</taxon>
        <taxon>Chryseobacterium group</taxon>
        <taxon>Chryseobacterium</taxon>
    </lineage>
</organism>
<dbReference type="EMBL" id="FOVD01000003">
    <property type="protein sequence ID" value="SFN37483.1"/>
    <property type="molecule type" value="Genomic_DNA"/>
</dbReference>
<accession>A0A1I4YI18</accession>
<evidence type="ECO:0000313" key="1">
    <source>
        <dbReference type="EMBL" id="SFN37483.1"/>
    </source>
</evidence>
<name>A0A1I4YI18_CHROL</name>
<dbReference type="RefSeq" id="WP_139222028.1">
    <property type="nucleotide sequence ID" value="NZ_FOVD01000003.1"/>
</dbReference>
<sequence>MKIYSLLMICLGVFHYSQVGINTIPRPDNSAALHVQSTNKGLLIPRVSLSGATDITTINKPANGLLVFNLKDGDNGTPLTTDDVLKNRLYSFSNGRWNIFVNADEMNTKINNILLNRLVALVNMKPSGNDLSFVSGDLGNNIRRFIFDNKVTDKSNTFNTSTGEFTAPFTGYYVINMNILLKPWANNFDPGNNIKTPIRLGLAKPYTGTFPSSGVTDAIFHSVFQNLDSAMGNNFITYMNLKTIIFLQSGEKTVPLVKYISPGTSGNQYNLNTEANNYNRVLTNTISIVYLPTTS</sequence>
<dbReference type="SUPFAM" id="SSF49842">
    <property type="entry name" value="TNF-like"/>
    <property type="match status" value="1"/>
</dbReference>
<reference evidence="2" key="1">
    <citation type="submission" date="2016-10" db="EMBL/GenBank/DDBJ databases">
        <authorList>
            <person name="Varghese N."/>
            <person name="Submissions S."/>
        </authorList>
    </citation>
    <scope>NUCLEOTIDE SEQUENCE [LARGE SCALE GENOMIC DNA]</scope>
    <source>
        <strain evidence="2">DSM 25575</strain>
    </source>
</reference>
<evidence type="ECO:0008006" key="3">
    <source>
        <dbReference type="Google" id="ProtNLM"/>
    </source>
</evidence>
<dbReference type="AlphaFoldDB" id="A0A1I4YI18"/>
<dbReference type="Proteomes" id="UP000198769">
    <property type="component" value="Unassembled WGS sequence"/>
</dbReference>
<protein>
    <recommendedName>
        <fullName evidence="3">C1q domain-containing protein</fullName>
    </recommendedName>
</protein>
<gene>
    <name evidence="1" type="ORF">SAMN05421594_2424</name>
</gene>
<dbReference type="Gene3D" id="2.60.120.40">
    <property type="match status" value="1"/>
</dbReference>